<evidence type="ECO:0000259" key="3">
    <source>
        <dbReference type="PROSITE" id="PS51320"/>
    </source>
</evidence>
<sequence>MTSVRSILDKPLSQLTEDDISQVTREDCRKFLKDKGMRRPSWNKSQAIQQVICLKALLEGGDDDDSSARTNLRKIVVSAAVAADENPLRANSNSGDSGKELSAAVNVSESAEEVVPHLQREFPESMPHDAPTSPVNTNMRAPSLRLGSAPEYAGGQMTIFYCGQVNVYDGISHDKAQGIMQLASSPVHLTQDNMFSRNSPVLPFPCRVQSVSDKLDLPSPAVAVSSHYSQTDMEGQMNRKVLLQRYLEKRKDRGKFKVRKDVIPVSSNLEIYMNQPTRTPALNGQFRKEQQ</sequence>
<feature type="domain" description="Tify" evidence="3">
    <location>
        <begin position="150"/>
        <end position="185"/>
    </location>
</feature>
<comment type="subcellular location">
    <subcellularLocation>
        <location evidence="2">Nucleus</location>
    </subcellularLocation>
</comment>
<keyword evidence="2" id="KW-1184">Jasmonic acid signaling pathway</keyword>
<dbReference type="InterPro" id="IPR040390">
    <property type="entry name" value="TIFY/JAZ"/>
</dbReference>
<gene>
    <name evidence="4" type="ORF">SAY86_007254</name>
</gene>
<protein>
    <recommendedName>
        <fullName evidence="2">Protein TIFY</fullName>
    </recommendedName>
    <alternativeName>
        <fullName evidence="2">Jasmonate ZIM domain-containing protein</fullName>
    </alternativeName>
</protein>
<dbReference type="PANTHER" id="PTHR33077:SF42">
    <property type="entry name" value="PROTEIN TIFY 4A-RELATED"/>
    <property type="match status" value="1"/>
</dbReference>
<dbReference type="SMART" id="SM00979">
    <property type="entry name" value="TIFY"/>
    <property type="match status" value="1"/>
</dbReference>
<dbReference type="InterPro" id="IPR018467">
    <property type="entry name" value="CCT_CS"/>
</dbReference>
<dbReference type="GO" id="GO:0009611">
    <property type="term" value="P:response to wounding"/>
    <property type="evidence" value="ECO:0007669"/>
    <property type="project" value="UniProtKB-UniRule"/>
</dbReference>
<dbReference type="Proteomes" id="UP001346149">
    <property type="component" value="Unassembled WGS sequence"/>
</dbReference>
<dbReference type="GO" id="GO:0031347">
    <property type="term" value="P:regulation of defense response"/>
    <property type="evidence" value="ECO:0007669"/>
    <property type="project" value="UniProtKB-UniRule"/>
</dbReference>
<reference evidence="4 5" key="1">
    <citation type="journal article" date="2023" name="Hortic Res">
        <title>Pangenome of water caltrop reveals structural variations and asymmetric subgenome divergence after allopolyploidization.</title>
        <authorList>
            <person name="Zhang X."/>
            <person name="Chen Y."/>
            <person name="Wang L."/>
            <person name="Yuan Y."/>
            <person name="Fang M."/>
            <person name="Shi L."/>
            <person name="Lu R."/>
            <person name="Comes H.P."/>
            <person name="Ma Y."/>
            <person name="Chen Y."/>
            <person name="Huang G."/>
            <person name="Zhou Y."/>
            <person name="Zheng Z."/>
            <person name="Qiu Y."/>
        </authorList>
    </citation>
    <scope>NUCLEOTIDE SEQUENCE [LARGE SCALE GENOMIC DNA]</scope>
    <source>
        <strain evidence="4">F231</strain>
    </source>
</reference>
<dbReference type="EMBL" id="JAXQNO010000015">
    <property type="protein sequence ID" value="KAK4782880.1"/>
    <property type="molecule type" value="Genomic_DNA"/>
</dbReference>
<dbReference type="PROSITE" id="PS51320">
    <property type="entry name" value="TIFY"/>
    <property type="match status" value="1"/>
</dbReference>
<comment type="similarity">
    <text evidence="1 2">Belongs to the TIFY/JAZ family.</text>
</comment>
<accession>A0AAN7LD61</accession>
<evidence type="ECO:0000256" key="2">
    <source>
        <dbReference type="RuleBase" id="RU369065"/>
    </source>
</evidence>
<dbReference type="GO" id="GO:2000022">
    <property type="term" value="P:regulation of jasmonic acid mediated signaling pathway"/>
    <property type="evidence" value="ECO:0007669"/>
    <property type="project" value="UniProtKB-UniRule"/>
</dbReference>
<name>A0AAN7LD61_TRANT</name>
<dbReference type="AlphaFoldDB" id="A0AAN7LD61"/>
<evidence type="ECO:0000313" key="4">
    <source>
        <dbReference type="EMBL" id="KAK4782880.1"/>
    </source>
</evidence>
<dbReference type="PANTHER" id="PTHR33077">
    <property type="entry name" value="PROTEIN TIFY 4A-RELATED-RELATED"/>
    <property type="match status" value="1"/>
</dbReference>
<dbReference type="InterPro" id="IPR010399">
    <property type="entry name" value="Tify_dom"/>
</dbReference>
<proteinExistence type="inferred from homology"/>
<keyword evidence="2" id="KW-0539">Nucleus</keyword>
<comment type="function">
    <text evidence="2">Repressor of jasmonate responses.</text>
</comment>
<evidence type="ECO:0000256" key="1">
    <source>
        <dbReference type="ARBA" id="ARBA00008614"/>
    </source>
</evidence>
<dbReference type="Pfam" id="PF09425">
    <property type="entry name" value="Jas_motif"/>
    <property type="match status" value="1"/>
</dbReference>
<comment type="domain">
    <text evidence="2">The jas domain is required for interaction with COI1.</text>
</comment>
<keyword evidence="5" id="KW-1185">Reference proteome</keyword>
<comment type="caution">
    <text evidence="4">The sequence shown here is derived from an EMBL/GenBank/DDBJ whole genome shotgun (WGS) entry which is preliminary data.</text>
</comment>
<organism evidence="4 5">
    <name type="scientific">Trapa natans</name>
    <name type="common">Water chestnut</name>
    <dbReference type="NCBI Taxonomy" id="22666"/>
    <lineage>
        <taxon>Eukaryota</taxon>
        <taxon>Viridiplantae</taxon>
        <taxon>Streptophyta</taxon>
        <taxon>Embryophyta</taxon>
        <taxon>Tracheophyta</taxon>
        <taxon>Spermatophyta</taxon>
        <taxon>Magnoliopsida</taxon>
        <taxon>eudicotyledons</taxon>
        <taxon>Gunneridae</taxon>
        <taxon>Pentapetalae</taxon>
        <taxon>rosids</taxon>
        <taxon>malvids</taxon>
        <taxon>Myrtales</taxon>
        <taxon>Lythraceae</taxon>
        <taxon>Trapa</taxon>
    </lineage>
</organism>
<evidence type="ECO:0000313" key="5">
    <source>
        <dbReference type="Proteomes" id="UP001346149"/>
    </source>
</evidence>
<dbReference type="GO" id="GO:0005634">
    <property type="term" value="C:nucleus"/>
    <property type="evidence" value="ECO:0007669"/>
    <property type="project" value="UniProtKB-SubCell"/>
</dbReference>
<dbReference type="Pfam" id="PF06200">
    <property type="entry name" value="tify"/>
    <property type="match status" value="1"/>
</dbReference>